<dbReference type="NCBIfam" id="TIGR03362">
    <property type="entry name" value="VI_chp_7"/>
    <property type="match status" value="1"/>
</dbReference>
<proteinExistence type="predicted"/>
<evidence type="ECO:0000259" key="1">
    <source>
        <dbReference type="Pfam" id="PF06812"/>
    </source>
</evidence>
<accession>A0ABT6Q437</accession>
<dbReference type="Pfam" id="PF16989">
    <property type="entry name" value="T6SS_VasJ"/>
    <property type="match status" value="1"/>
</dbReference>
<gene>
    <name evidence="2" type="primary">tssA</name>
    <name evidence="2" type="ORF">QJV27_10900</name>
</gene>
<comment type="caution">
    <text evidence="2">The sequence shown here is derived from an EMBL/GenBank/DDBJ whole genome shotgun (WGS) entry which is preliminary data.</text>
</comment>
<dbReference type="Proteomes" id="UP001431634">
    <property type="component" value="Unassembled WGS sequence"/>
</dbReference>
<dbReference type="InterPro" id="IPR017739">
    <property type="entry name" value="T6SS-assoc_VCA0119"/>
</dbReference>
<name>A0ABT6Q437_9PROT</name>
<dbReference type="EMBL" id="JASBAO010000002">
    <property type="protein sequence ID" value="MDI2091869.1"/>
    <property type="molecule type" value="Genomic_DNA"/>
</dbReference>
<dbReference type="RefSeq" id="WP_281449036.1">
    <property type="nucleotide sequence ID" value="NZ_JASBAO010000002.1"/>
</dbReference>
<protein>
    <submittedName>
        <fullName evidence="2">Type VI secretion system protein TssA</fullName>
    </submittedName>
</protein>
<keyword evidence="3" id="KW-1185">Reference proteome</keyword>
<reference evidence="2" key="1">
    <citation type="submission" date="2023-05" db="EMBL/GenBank/DDBJ databases">
        <title>Whole genome sequence of Commensalibacter sp.</title>
        <authorList>
            <person name="Charoenyingcharoen P."/>
            <person name="Yukphan P."/>
        </authorList>
    </citation>
    <scope>NUCLEOTIDE SEQUENCE</scope>
    <source>
        <strain evidence="2">TBRC 16381</strain>
    </source>
</reference>
<feature type="domain" description="ImpA N-terminal" evidence="1">
    <location>
        <begin position="33"/>
        <end position="136"/>
    </location>
</feature>
<dbReference type="Pfam" id="PF06812">
    <property type="entry name" value="ImpA_N"/>
    <property type="match status" value="1"/>
</dbReference>
<evidence type="ECO:0000313" key="2">
    <source>
        <dbReference type="EMBL" id="MDI2091869.1"/>
    </source>
</evidence>
<organism evidence="2 3">
    <name type="scientific">Commensalibacter oyaizuii</name>
    <dbReference type="NCBI Taxonomy" id="3043873"/>
    <lineage>
        <taxon>Bacteria</taxon>
        <taxon>Pseudomonadati</taxon>
        <taxon>Pseudomonadota</taxon>
        <taxon>Alphaproteobacteria</taxon>
        <taxon>Acetobacterales</taxon>
        <taxon>Acetobacteraceae</taxon>
    </lineage>
</organism>
<evidence type="ECO:0000313" key="3">
    <source>
        <dbReference type="Proteomes" id="UP001431634"/>
    </source>
</evidence>
<sequence length="533" mass="62079">MMLKKLITGCFQQEDAISQARKASIKWQDWILPIPGVSKVGNDPTYEDDFQYMRDEISKITDTNTQNILIYAEELLKNHCKDVRVVTYYIWARLHQDGESGFADGLLLLATLVHEYGEELLPTRTITRKLAFEWLCGVKIQNSLSLYPEVEKNNFKNIIAALAWLQSQFENWSEENRANLNGLITILENRLESSGGINTIIPQNSTSSSLISSQEKNNSEQKFTVNAIKSGRELLEQSRLLSSYLREQPQGWLSSARLMRCIRWDTVHQLPSHDTEKKTRLTPPRSELKNALKRLYMQQKWIELLEQAENMFMEGVNHFWLDIQWYVYQALNKSDNEYAEWAKIIKNDLQMLLDRLPGLHDLTYDDGTAFADEVTHPWIEQNVLLTETNLFADKTNASFHDQNSILDMENEALSMIDKEGEEATLTWLMQIPGIDSIKNRWLQRLLMARITEQCGKIDMAVHLLKELEKDAEPFQLHLWEPELMFEVKARFLKLLRMKAQRNESDKMRLLEKMEQLLSDLVSIDPSRAFVLFN</sequence>
<dbReference type="InterPro" id="IPR010657">
    <property type="entry name" value="ImpA_N"/>
</dbReference>
<dbReference type="PANTHER" id="PTHR37024">
    <property type="entry name" value="TYPE VI SECRETION SYSTEM DUF2094 AND IMPA-RELATED DOMAIN PROTEIN"/>
    <property type="match status" value="1"/>
</dbReference>
<dbReference type="PANTHER" id="PTHR37024:SF5">
    <property type="entry name" value="IMPA N-TERMINAL DOMAIN-CONTAINING PROTEIN"/>
    <property type="match status" value="1"/>
</dbReference>